<dbReference type="Gene3D" id="3.30.160.660">
    <property type="match status" value="1"/>
</dbReference>
<dbReference type="Proteomes" id="UP001060150">
    <property type="component" value="Chromosome"/>
</dbReference>
<feature type="compositionally biased region" description="Low complexity" evidence="1">
    <location>
        <begin position="631"/>
        <end position="655"/>
    </location>
</feature>
<protein>
    <submittedName>
        <fullName evidence="3">TOMM leader peptide-binding protein</fullName>
    </submittedName>
</protein>
<feature type="region of interest" description="Disordered" evidence="1">
    <location>
        <begin position="620"/>
        <end position="667"/>
    </location>
</feature>
<dbReference type="PANTHER" id="PTHR37809:SF1">
    <property type="entry name" value="RIBOSOMAL PROTEIN S12 METHYLTHIOTRANSFERASE ACCESSORY FACTOR YCAO"/>
    <property type="match status" value="1"/>
</dbReference>
<dbReference type="InterPro" id="IPR003776">
    <property type="entry name" value="YcaO-like_dom"/>
</dbReference>
<dbReference type="RefSeq" id="WP_079047433.1">
    <property type="nucleotide sequence ID" value="NZ_CP102332.1"/>
</dbReference>
<feature type="compositionally biased region" description="Pro residues" evidence="1">
    <location>
        <begin position="93"/>
        <end position="102"/>
    </location>
</feature>
<dbReference type="InterPro" id="IPR022291">
    <property type="entry name" value="Bacteriocin_synth_cyclodeHase"/>
</dbReference>
<dbReference type="EMBL" id="CP102332">
    <property type="protein sequence ID" value="UUS31116.1"/>
    <property type="molecule type" value="Genomic_DNA"/>
</dbReference>
<dbReference type="Gene3D" id="3.30.1330.230">
    <property type="match status" value="2"/>
</dbReference>
<evidence type="ECO:0000256" key="1">
    <source>
        <dbReference type="SAM" id="MobiDB-lite"/>
    </source>
</evidence>
<dbReference type="Gene3D" id="3.40.50.720">
    <property type="entry name" value="NAD(P)-binding Rossmann-like Domain"/>
    <property type="match status" value="1"/>
</dbReference>
<feature type="domain" description="YcaO" evidence="2">
    <location>
        <begin position="416"/>
        <end position="828"/>
    </location>
</feature>
<dbReference type="SUPFAM" id="SSF69572">
    <property type="entry name" value="Activating enzymes of the ubiquitin-like proteins"/>
    <property type="match status" value="1"/>
</dbReference>
<name>A0ABY5N4H1_9ACTN</name>
<feature type="region of interest" description="Disordered" evidence="1">
    <location>
        <begin position="90"/>
        <end position="113"/>
    </location>
</feature>
<feature type="region of interest" description="Disordered" evidence="1">
    <location>
        <begin position="525"/>
        <end position="544"/>
    </location>
</feature>
<accession>A0ABY5N4H1</accession>
<dbReference type="Pfam" id="PF02624">
    <property type="entry name" value="YcaO"/>
    <property type="match status" value="2"/>
</dbReference>
<organism evidence="3 4">
    <name type="scientific">Streptomyces changanensis</name>
    <dbReference type="NCBI Taxonomy" id="2964669"/>
    <lineage>
        <taxon>Bacteria</taxon>
        <taxon>Bacillati</taxon>
        <taxon>Actinomycetota</taxon>
        <taxon>Actinomycetes</taxon>
        <taxon>Kitasatosporales</taxon>
        <taxon>Streptomycetaceae</taxon>
        <taxon>Streptomyces</taxon>
    </lineage>
</organism>
<evidence type="ECO:0000313" key="3">
    <source>
        <dbReference type="EMBL" id="UUS31116.1"/>
    </source>
</evidence>
<dbReference type="PROSITE" id="PS51664">
    <property type="entry name" value="YCAO"/>
    <property type="match status" value="1"/>
</dbReference>
<evidence type="ECO:0000259" key="2">
    <source>
        <dbReference type="PROSITE" id="PS51664"/>
    </source>
</evidence>
<dbReference type="Gene3D" id="3.90.930.60">
    <property type="match status" value="1"/>
</dbReference>
<reference evidence="3" key="1">
    <citation type="submission" date="2022-08" db="EMBL/GenBank/DDBJ databases">
        <title>Streptomyces changanensis sp. nov., an actinomycete isolated from soil.</title>
        <authorList>
            <person name="Wu H."/>
            <person name="Han L."/>
        </authorList>
    </citation>
    <scope>NUCLEOTIDE SEQUENCE</scope>
    <source>
        <strain evidence="3">HL-66</strain>
    </source>
</reference>
<dbReference type="NCBIfam" id="TIGR03882">
    <property type="entry name" value="cyclo_dehyd_2"/>
    <property type="match status" value="1"/>
</dbReference>
<dbReference type="PANTHER" id="PTHR37809">
    <property type="entry name" value="RIBOSOMAL PROTEIN S12 METHYLTHIOTRANSFERASE ACCESSORY FACTOR YCAO"/>
    <property type="match status" value="1"/>
</dbReference>
<dbReference type="InterPro" id="IPR035985">
    <property type="entry name" value="Ubiquitin-activating_enz"/>
</dbReference>
<gene>
    <name evidence="3" type="ORF">NRO40_09890</name>
</gene>
<evidence type="ECO:0000313" key="4">
    <source>
        <dbReference type="Proteomes" id="UP001060150"/>
    </source>
</evidence>
<keyword evidence="4" id="KW-1185">Reference proteome</keyword>
<sequence>MTVTRGNETVYVELKSHLRPAVVPGDAAYLVSHGGITALRGAPAEVLVPLLDGTRTPAGLADAAAPALSREEVAEALRLLDRTGLLRYRGRPVPAPASPGAPPGAGHGGARAAVPAPPYDRAAEAFFDLAGLDGARATARMARAAVRIVALPGTDPAPVRAACAASGLRVAEGDGDRGEAELTVVLCDDYLAPGLAEVDARHRRAGRPWLPARPAGPEPWVGPVFRPDDGPCWACLAARLRGHRAAELAVMRALGPDRPLGRPEAALPAGRALAAQAMALEAAKWVAGLRGPEAGRLRALDTRTLRVDAHPVPRLPQCPVCGDPGIVAARGLRPFTVRSRPKAADGTGGGHRALTAEQMLERHGHLVGPVTGVVKELRRAPGAPAFTEAYVSGENLAVRPAGPTGLRAGPRALSGGKGLTATEARVSALCEAVERYSGSRHGDEPVIRDTYRALGDEALHPNAVQLFHERQFRERDRWNAARSPFTAVPEPFDEDRPVDWTPLWSPATGARRLLPTSMLYFSADPPHPREPVADSNGGAAGSSPEDALLQGVLELVERDAVALWWYNRTRQPAVDLAAFDEPYVERLRAGYRALGREVWALDLTADLGIPVFAALSRRTPAARPAGPHPAGPEAGPHPTGPEAGPHPAGPEAGPHPAGPGTGAGAGPAEEIVFGFGAHLDPRIALRRALTEMGQLLPAVAAVASGRDTGHDAAARWWRGATTANCPYLTPDPHAAPRGPGSWTHTHRADLRDDLTAVTGLLVARGMELLVLDQTRPDTGIPVVKAVVPGLRHFWPRYAPGRLYDVPVALGRLAEPTPYERLNPVPLFV</sequence>
<proteinExistence type="predicted"/>